<dbReference type="GO" id="GO:0006508">
    <property type="term" value="P:proteolysis"/>
    <property type="evidence" value="ECO:0007669"/>
    <property type="project" value="UniProtKB-KW"/>
</dbReference>
<keyword evidence="5" id="KW-0336">GPI-anchor</keyword>
<evidence type="ECO:0000256" key="10">
    <source>
        <dbReference type="ARBA" id="ARBA00022833"/>
    </source>
</evidence>
<evidence type="ECO:0000259" key="21">
    <source>
        <dbReference type="Pfam" id="PF01433"/>
    </source>
</evidence>
<feature type="active site" description="Proton acceptor" evidence="17">
    <location>
        <position position="399"/>
    </location>
</feature>
<accession>A0A0A1X672</accession>
<dbReference type="InterPro" id="IPR050344">
    <property type="entry name" value="Peptidase_M1_aminopeptidases"/>
</dbReference>
<keyword evidence="13" id="KW-0482">Metalloprotease</keyword>
<feature type="binding site" evidence="18">
    <location>
        <position position="402"/>
    </location>
    <ligand>
        <name>Zn(2+)</name>
        <dbReference type="ChEBI" id="CHEBI:29105"/>
        <note>catalytic</note>
    </ligand>
</feature>
<name>A0A0A1X672_ZEUCU</name>
<feature type="binding site" evidence="18">
    <location>
        <position position="421"/>
    </location>
    <ligand>
        <name>Zn(2+)</name>
        <dbReference type="ChEBI" id="CHEBI:29105"/>
        <note>catalytic</note>
    </ligand>
</feature>
<dbReference type="GO" id="GO:0005615">
    <property type="term" value="C:extracellular space"/>
    <property type="evidence" value="ECO:0007669"/>
    <property type="project" value="TreeGrafter"/>
</dbReference>
<dbReference type="FunFam" id="1.10.390.10:FF:000013">
    <property type="entry name" value="Aminopeptidase N"/>
    <property type="match status" value="1"/>
</dbReference>
<evidence type="ECO:0000256" key="11">
    <source>
        <dbReference type="ARBA" id="ARBA00022968"/>
    </source>
</evidence>
<comment type="similarity">
    <text evidence="3">Belongs to the peptidase M1 family.</text>
</comment>
<evidence type="ECO:0000256" key="17">
    <source>
        <dbReference type="PIRSR" id="PIRSR634016-1"/>
    </source>
</evidence>
<dbReference type="Gene3D" id="1.25.50.20">
    <property type="match status" value="1"/>
</dbReference>
<dbReference type="InterPro" id="IPR001930">
    <property type="entry name" value="Peptidase_M1"/>
</dbReference>
<evidence type="ECO:0000256" key="2">
    <source>
        <dbReference type="ARBA" id="ARBA00004609"/>
    </source>
</evidence>
<dbReference type="GO" id="GO:0005737">
    <property type="term" value="C:cytoplasm"/>
    <property type="evidence" value="ECO:0007669"/>
    <property type="project" value="TreeGrafter"/>
</dbReference>
<evidence type="ECO:0000256" key="14">
    <source>
        <dbReference type="ARBA" id="ARBA00023136"/>
    </source>
</evidence>
<evidence type="ECO:0000256" key="19">
    <source>
        <dbReference type="PIRSR" id="PIRSR634016-4"/>
    </source>
</evidence>
<keyword evidence="7" id="KW-0812">Transmembrane</keyword>
<dbReference type="Gene3D" id="2.60.40.1730">
    <property type="entry name" value="tricorn interacting facor f3 domain"/>
    <property type="match status" value="1"/>
</dbReference>
<dbReference type="GO" id="GO:0004177">
    <property type="term" value="F:aminopeptidase activity"/>
    <property type="evidence" value="ECO:0007669"/>
    <property type="project" value="UniProtKB-KW"/>
</dbReference>
<dbReference type="SUPFAM" id="SSF63737">
    <property type="entry name" value="Leukotriene A4 hydrolase N-terminal domain"/>
    <property type="match status" value="1"/>
</dbReference>
<dbReference type="Pfam" id="PF17900">
    <property type="entry name" value="Peptidase_M1_N"/>
    <property type="match status" value="1"/>
</dbReference>
<keyword evidence="11" id="KW-0735">Signal-anchor</keyword>
<dbReference type="InterPro" id="IPR027268">
    <property type="entry name" value="Peptidase_M4/M1_CTD_sf"/>
</dbReference>
<dbReference type="InterPro" id="IPR042097">
    <property type="entry name" value="Aminopeptidase_N-like_N_sf"/>
</dbReference>
<feature type="chain" id="PRO_5001994503" evidence="20">
    <location>
        <begin position="39"/>
        <end position="1024"/>
    </location>
</feature>
<feature type="binding site" evidence="18">
    <location>
        <position position="398"/>
    </location>
    <ligand>
        <name>Zn(2+)</name>
        <dbReference type="ChEBI" id="CHEBI:29105"/>
        <note>catalytic</note>
    </ligand>
</feature>
<organism evidence="24">
    <name type="scientific">Zeugodacus cucurbitae</name>
    <name type="common">Melon fruit fly</name>
    <name type="synonym">Bactrocera cucurbitae</name>
    <dbReference type="NCBI Taxonomy" id="28588"/>
    <lineage>
        <taxon>Eukaryota</taxon>
        <taxon>Metazoa</taxon>
        <taxon>Ecdysozoa</taxon>
        <taxon>Arthropoda</taxon>
        <taxon>Hexapoda</taxon>
        <taxon>Insecta</taxon>
        <taxon>Pterygota</taxon>
        <taxon>Neoptera</taxon>
        <taxon>Endopterygota</taxon>
        <taxon>Diptera</taxon>
        <taxon>Brachycera</taxon>
        <taxon>Muscomorpha</taxon>
        <taxon>Tephritoidea</taxon>
        <taxon>Tephritidae</taxon>
        <taxon>Zeugodacus</taxon>
        <taxon>Zeugodacus</taxon>
    </lineage>
</organism>
<feature type="signal peptide" evidence="20">
    <location>
        <begin position="1"/>
        <end position="38"/>
    </location>
</feature>
<dbReference type="AlphaFoldDB" id="A0A0A1X672"/>
<keyword evidence="16" id="KW-0449">Lipoprotein</keyword>
<evidence type="ECO:0000256" key="16">
    <source>
        <dbReference type="ARBA" id="ARBA00023288"/>
    </source>
</evidence>
<comment type="cofactor">
    <cofactor evidence="18">
        <name>Zn(2+)</name>
        <dbReference type="ChEBI" id="CHEBI:29105"/>
    </cofactor>
    <text evidence="18">Binds 1 zinc ion per subunit.</text>
</comment>
<dbReference type="PRINTS" id="PR00756">
    <property type="entry name" value="ALADIPTASE"/>
</dbReference>
<evidence type="ECO:0000256" key="6">
    <source>
        <dbReference type="ARBA" id="ARBA00022670"/>
    </source>
</evidence>
<dbReference type="PANTHER" id="PTHR11533">
    <property type="entry name" value="PROTEASE M1 ZINC METALLOPROTEASE"/>
    <property type="match status" value="1"/>
</dbReference>
<evidence type="ECO:0000256" key="3">
    <source>
        <dbReference type="ARBA" id="ARBA00010136"/>
    </source>
</evidence>
<dbReference type="GO" id="GO:0005886">
    <property type="term" value="C:plasma membrane"/>
    <property type="evidence" value="ECO:0007669"/>
    <property type="project" value="UniProtKB-SubCell"/>
</dbReference>
<keyword evidence="8 18" id="KW-0479">Metal-binding</keyword>
<dbReference type="InterPro" id="IPR024571">
    <property type="entry name" value="ERAP1-like_C_dom"/>
</dbReference>
<dbReference type="GO" id="GO:0098552">
    <property type="term" value="C:side of membrane"/>
    <property type="evidence" value="ECO:0007669"/>
    <property type="project" value="UniProtKB-KW"/>
</dbReference>
<protein>
    <submittedName>
        <fullName evidence="24">Endoplasmic reticulum aminopeptidase 1</fullName>
    </submittedName>
</protein>
<evidence type="ECO:0000256" key="9">
    <source>
        <dbReference type="ARBA" id="ARBA00022801"/>
    </source>
</evidence>
<keyword evidence="15" id="KW-0325">Glycoprotein</keyword>
<evidence type="ECO:0000256" key="20">
    <source>
        <dbReference type="SAM" id="SignalP"/>
    </source>
</evidence>
<feature type="site" description="Transition state stabilizer" evidence="19">
    <location>
        <position position="483"/>
    </location>
</feature>
<keyword evidence="12" id="KW-1133">Transmembrane helix</keyword>
<evidence type="ECO:0000256" key="7">
    <source>
        <dbReference type="ARBA" id="ARBA00022692"/>
    </source>
</evidence>
<dbReference type="GO" id="GO:0008270">
    <property type="term" value="F:zinc ion binding"/>
    <property type="evidence" value="ECO:0007669"/>
    <property type="project" value="InterPro"/>
</dbReference>
<feature type="domain" description="Aminopeptidase N-like N-terminal" evidence="23">
    <location>
        <begin position="91"/>
        <end position="293"/>
    </location>
</feature>
<dbReference type="EMBL" id="GBXI01007650">
    <property type="protein sequence ID" value="JAD06642.1"/>
    <property type="molecule type" value="Transcribed_RNA"/>
</dbReference>
<dbReference type="InterPro" id="IPR034016">
    <property type="entry name" value="M1_APN-typ"/>
</dbReference>
<evidence type="ECO:0000256" key="18">
    <source>
        <dbReference type="PIRSR" id="PIRSR634016-3"/>
    </source>
</evidence>
<reference evidence="24" key="1">
    <citation type="submission" date="2014-11" db="EMBL/GenBank/DDBJ databases">
        <authorList>
            <person name="Geib S."/>
        </authorList>
    </citation>
    <scope>NUCLEOTIDE SEQUENCE</scope>
</reference>
<keyword evidence="4 24" id="KW-0031">Aminopeptidase</keyword>
<feature type="domain" description="ERAP1-like C-terminal" evidence="22">
    <location>
        <begin position="634"/>
        <end position="911"/>
    </location>
</feature>
<dbReference type="Pfam" id="PF11838">
    <property type="entry name" value="ERAP1_C"/>
    <property type="match status" value="1"/>
</dbReference>
<keyword evidence="10 18" id="KW-0862">Zinc</keyword>
<gene>
    <name evidence="24" type="primary">Erap1</name>
    <name evidence="24" type="ORF">g.42335</name>
</gene>
<dbReference type="Pfam" id="PF01433">
    <property type="entry name" value="Peptidase_M1"/>
    <property type="match status" value="1"/>
</dbReference>
<keyword evidence="6" id="KW-0645">Protease</keyword>
<evidence type="ECO:0000256" key="5">
    <source>
        <dbReference type="ARBA" id="ARBA00022622"/>
    </source>
</evidence>
<evidence type="ECO:0000256" key="12">
    <source>
        <dbReference type="ARBA" id="ARBA00022989"/>
    </source>
</evidence>
<evidence type="ECO:0000256" key="13">
    <source>
        <dbReference type="ARBA" id="ARBA00023049"/>
    </source>
</evidence>
<comment type="subcellular location">
    <subcellularLocation>
        <location evidence="2">Cell membrane</location>
        <topology evidence="2">Lipid-anchor</topology>
        <topology evidence="2">GPI-anchor</topology>
    </subcellularLocation>
    <subcellularLocation>
        <location evidence="1">Membrane</location>
        <topology evidence="1">Single-pass type II membrane protein</topology>
    </subcellularLocation>
</comment>
<keyword evidence="9" id="KW-0378">Hydrolase</keyword>
<evidence type="ECO:0000256" key="15">
    <source>
        <dbReference type="ARBA" id="ARBA00023180"/>
    </source>
</evidence>
<dbReference type="InterPro" id="IPR014782">
    <property type="entry name" value="Peptidase_M1_dom"/>
</dbReference>
<proteinExistence type="inferred from homology"/>
<evidence type="ECO:0000256" key="8">
    <source>
        <dbReference type="ARBA" id="ARBA00022723"/>
    </source>
</evidence>
<keyword evidence="20" id="KW-0732">Signal</keyword>
<evidence type="ECO:0000313" key="24">
    <source>
        <dbReference type="EMBL" id="JAD06642.1"/>
    </source>
</evidence>
<dbReference type="GO" id="GO:0008237">
    <property type="term" value="F:metallopeptidase activity"/>
    <property type="evidence" value="ECO:0007669"/>
    <property type="project" value="UniProtKB-KW"/>
</dbReference>
<evidence type="ECO:0000259" key="22">
    <source>
        <dbReference type="Pfam" id="PF11838"/>
    </source>
</evidence>
<evidence type="ECO:0000256" key="1">
    <source>
        <dbReference type="ARBA" id="ARBA00004606"/>
    </source>
</evidence>
<evidence type="ECO:0000256" key="4">
    <source>
        <dbReference type="ARBA" id="ARBA00022438"/>
    </source>
</evidence>
<dbReference type="MEROPS" id="M01.A06"/>
<sequence length="1024" mass="118955">MSETKPGQCVLTLHLLYRNKLNVLLFVLLVFHISAGNATETDTAIDPVKRISFTTAAPPPPTAIDVDAATNHTNDPPKIRRSLRLPNTTFPLNYHLHIVTHIHREVFEFTGNVTMDIEIRQSTNEIVLHAKNLTVNAITLLELHTHETLRDLTYSYEKYGSYLIIQPIENYIAFEAGQRYRLEILYTGTMRADTFGIYWMTYRDEKNSTVYVTATQFEPTSARLAFPCYDEPSFKANFTISLTHSNRYTAISNMMVRQIEPSIDANAAHGDNSIDTTMVTTTFHTTPPISTYLVAFVISDFVYISEEYRGVQQRIFTSPLIADKGRDALKNSVRTVAMLEDFFGIDYPLAKLDHVALKDNYGSAMENWGLITYKEGNLVQRENADKLKKLKDVLVQNHEIAHQWFGNLVSPQWWSYAWLNEGFATYFGYLVTDLLYPEYKTMDYFLTDIAERAYSYNYMTVRPMTYYVENETSIMSVFDIISYQRAACVIKMFHHAFNQKTFVNGISQYLRKYQYSVANELNLFDAVQTAVAADPTFSEQSWSQDGVRDIMLSWTHSEWIPIVSIARDYVSNTITIKQRSKNKNSREHWWIPLNFASASAADFENTHVDYFMPPLEEVTLNASQLGIELRVDDWLIVNKQQTGFYHVLYNDANLWLIAKQLQDNHTVIHALNRAAIFQDLGPLIENNEIQSVDVIFELLKYLEYEDNLMPWNQVADTIAFLGKNLYDTPSFKLYTHFMRQLIRPMYRRLYEMPLLKNLTCTESLARQKIMEMACMVDLQECLDYTHNLAHKYIFDNVTFGNDMNYYAMYETILCLGVKYLSDEEFNAILNIFAERQRDTLWNDDLIYSLRCTQSKTHLQQYLNLLLGENSTKSIMNDNESIMYLFYLFMSNPAARPVMWQFFDSNYRMLCRSELFVENFNRIAEYTKRSHHYEFHALRDKIAVELAKVGREKSLIAPNSPRIGRKVRISETFLEKFSTQIHDWLRRHQQATYAASLGARSSATQIGNLFRVAGKFLRKVLIKKG</sequence>
<dbReference type="Gene3D" id="2.60.40.1910">
    <property type="match status" value="1"/>
</dbReference>
<evidence type="ECO:0000259" key="23">
    <source>
        <dbReference type="Pfam" id="PF17900"/>
    </source>
</evidence>
<dbReference type="Gene3D" id="1.10.390.10">
    <property type="entry name" value="Neutral Protease Domain 2"/>
    <property type="match status" value="1"/>
</dbReference>
<dbReference type="PANTHER" id="PTHR11533:SF299">
    <property type="entry name" value="AMINOPEPTIDASE"/>
    <property type="match status" value="1"/>
</dbReference>
<dbReference type="CDD" id="cd09601">
    <property type="entry name" value="M1_APN-Q_like"/>
    <property type="match status" value="1"/>
</dbReference>
<dbReference type="InterPro" id="IPR045357">
    <property type="entry name" value="Aminopeptidase_N-like_N"/>
</dbReference>
<dbReference type="SUPFAM" id="SSF55486">
    <property type="entry name" value="Metalloproteases ('zincins'), catalytic domain"/>
    <property type="match status" value="1"/>
</dbReference>
<dbReference type="FunFam" id="2.60.40.1730:FF:000001">
    <property type="entry name" value="Leucyl-cystinyl aminopeptidase"/>
    <property type="match status" value="1"/>
</dbReference>
<keyword evidence="14" id="KW-0472">Membrane</keyword>
<feature type="domain" description="Peptidase M1 membrane alanine aminopeptidase" evidence="21">
    <location>
        <begin position="328"/>
        <end position="532"/>
    </location>
</feature>
<reference evidence="24" key="2">
    <citation type="journal article" date="2015" name="Gigascience">
        <title>Reconstructing a comprehensive transcriptome assembly of a white-pupal translocated strain of the pest fruit fly Bactrocera cucurbitae.</title>
        <authorList>
            <person name="Sim S.B."/>
            <person name="Calla B."/>
            <person name="Hall B."/>
            <person name="DeRego T."/>
            <person name="Geib S.M."/>
        </authorList>
    </citation>
    <scope>NUCLEOTIDE SEQUENCE</scope>
</reference>